<dbReference type="EMBL" id="MU394290">
    <property type="protein sequence ID" value="KAI6090596.1"/>
    <property type="molecule type" value="Genomic_DNA"/>
</dbReference>
<comment type="caution">
    <text evidence="1">The sequence shown here is derived from an EMBL/GenBank/DDBJ whole genome shotgun (WGS) entry which is preliminary data.</text>
</comment>
<organism evidence="1 2">
    <name type="scientific">Hypoxylon rubiginosum</name>
    <dbReference type="NCBI Taxonomy" id="110542"/>
    <lineage>
        <taxon>Eukaryota</taxon>
        <taxon>Fungi</taxon>
        <taxon>Dikarya</taxon>
        <taxon>Ascomycota</taxon>
        <taxon>Pezizomycotina</taxon>
        <taxon>Sordariomycetes</taxon>
        <taxon>Xylariomycetidae</taxon>
        <taxon>Xylariales</taxon>
        <taxon>Hypoxylaceae</taxon>
        <taxon>Hypoxylon</taxon>
    </lineage>
</organism>
<reference evidence="1 2" key="1">
    <citation type="journal article" date="2022" name="New Phytol.">
        <title>Ecological generalism drives hyperdiversity of secondary metabolite gene clusters in xylarialean endophytes.</title>
        <authorList>
            <person name="Franco M.E.E."/>
            <person name="Wisecaver J.H."/>
            <person name="Arnold A.E."/>
            <person name="Ju Y.M."/>
            <person name="Slot J.C."/>
            <person name="Ahrendt S."/>
            <person name="Moore L.P."/>
            <person name="Eastman K.E."/>
            <person name="Scott K."/>
            <person name="Konkel Z."/>
            <person name="Mondo S.J."/>
            <person name="Kuo A."/>
            <person name="Hayes R.D."/>
            <person name="Haridas S."/>
            <person name="Andreopoulos B."/>
            <person name="Riley R."/>
            <person name="LaButti K."/>
            <person name="Pangilinan J."/>
            <person name="Lipzen A."/>
            <person name="Amirebrahimi M."/>
            <person name="Yan J."/>
            <person name="Adam C."/>
            <person name="Keymanesh K."/>
            <person name="Ng V."/>
            <person name="Louie K."/>
            <person name="Northen T."/>
            <person name="Drula E."/>
            <person name="Henrissat B."/>
            <person name="Hsieh H.M."/>
            <person name="Youens-Clark K."/>
            <person name="Lutzoni F."/>
            <person name="Miadlikowska J."/>
            <person name="Eastwood D.C."/>
            <person name="Hamelin R.C."/>
            <person name="Grigoriev I.V."/>
            <person name="U'Ren J.M."/>
        </authorList>
    </citation>
    <scope>NUCLEOTIDE SEQUENCE [LARGE SCALE GENOMIC DNA]</scope>
    <source>
        <strain evidence="1 2">ER1909</strain>
    </source>
</reference>
<accession>A0ACC0DD80</accession>
<keyword evidence="2" id="KW-1185">Reference proteome</keyword>
<gene>
    <name evidence="1" type="ORF">F4821DRAFT_228598</name>
</gene>
<evidence type="ECO:0000313" key="1">
    <source>
        <dbReference type="EMBL" id="KAI6090596.1"/>
    </source>
</evidence>
<sequence length="418" mass="45757">MKSKLNRLGCAFLACAPVGASVQYCAKDAEQGVDFCLSMAAYQNDSTDGSDLYLTLGAVDRPGEGWMAVGIGELMAGSLMFVTATDENEKSIVSARTTRGHFPPEVNPELIPRTAMISVNSTIRCWREVSFVCYSCDSWASFQPKSTNNPWIWASNGYQKNEHADEDFGLQIHNSLGFFYVDMTEVMGDSSQPAGPPPIDRVAGSYGASATPLTDESTPKSSPSSSRSWHGFLLFLAFLILYPAGAVASILKRRNWFHIHVCMQILGTSACFIGVALQASSLTSAGLWRRFLDAHPFLGTLLTLLVLAQLVLGYWHHVEFVRKQKKTTITAIHIWNGRLILSLGAVNTLMGLMYARASSTWKYFWGFIAALEVILFLVVLPRLEASNSRKTRADDMATNGGGDEATAHLLLESEEANS</sequence>
<dbReference type="Proteomes" id="UP001497680">
    <property type="component" value="Unassembled WGS sequence"/>
</dbReference>
<evidence type="ECO:0000313" key="2">
    <source>
        <dbReference type="Proteomes" id="UP001497680"/>
    </source>
</evidence>
<protein>
    <submittedName>
        <fullName evidence="1">Uncharacterized protein</fullName>
    </submittedName>
</protein>
<name>A0ACC0DD80_9PEZI</name>
<proteinExistence type="predicted"/>